<reference evidence="4" key="1">
    <citation type="journal article" date="2019" name="Int. J. Syst. Evol. Microbiol.">
        <title>The Global Catalogue of Microorganisms (GCM) 10K type strain sequencing project: providing services to taxonomists for standard genome sequencing and annotation.</title>
        <authorList>
            <consortium name="The Broad Institute Genomics Platform"/>
            <consortium name="The Broad Institute Genome Sequencing Center for Infectious Disease"/>
            <person name="Wu L."/>
            <person name="Ma J."/>
        </authorList>
    </citation>
    <scope>NUCLEOTIDE SEQUENCE [LARGE SCALE GENOMIC DNA]</scope>
    <source>
        <strain evidence="4">JCM 19212</strain>
    </source>
</reference>
<organism evidence="3 4">
    <name type="scientific">Lysobacter panacisoli</name>
    <dbReference type="NCBI Taxonomy" id="1255263"/>
    <lineage>
        <taxon>Bacteria</taxon>
        <taxon>Pseudomonadati</taxon>
        <taxon>Pseudomonadota</taxon>
        <taxon>Gammaproteobacteria</taxon>
        <taxon>Lysobacterales</taxon>
        <taxon>Lysobacteraceae</taxon>
        <taxon>Lysobacter</taxon>
    </lineage>
</organism>
<comment type="caution">
    <text evidence="3">The sequence shown here is derived from an EMBL/GenBank/DDBJ whole genome shotgun (WGS) entry which is preliminary data.</text>
</comment>
<feature type="region of interest" description="Disordered" evidence="1">
    <location>
        <begin position="1"/>
        <end position="22"/>
    </location>
</feature>
<keyword evidence="4" id="KW-1185">Reference proteome</keyword>
<keyword evidence="2" id="KW-0812">Transmembrane</keyword>
<protein>
    <recommendedName>
        <fullName evidence="5">Transmembrane protein</fullName>
    </recommendedName>
</protein>
<gene>
    <name evidence="3" type="ORF">GCM10025759_17270</name>
</gene>
<proteinExistence type="predicted"/>
<evidence type="ECO:0000313" key="3">
    <source>
        <dbReference type="EMBL" id="GAA5074643.1"/>
    </source>
</evidence>
<sequence>MENPYHSPRADVSTREGPSESLDDVVSGQKLVIYAILLYFAAALLRVALGPVAIVLALACMVMSWVGMYRMTRGLDYPMWWRIVLMVLMLVPLLGLLVLVVLSSKGTTRLREAGYSVGLLGARDY</sequence>
<evidence type="ECO:0000256" key="1">
    <source>
        <dbReference type="SAM" id="MobiDB-lite"/>
    </source>
</evidence>
<evidence type="ECO:0008006" key="5">
    <source>
        <dbReference type="Google" id="ProtNLM"/>
    </source>
</evidence>
<feature type="compositionally biased region" description="Basic and acidic residues" evidence="1">
    <location>
        <begin position="8"/>
        <end position="18"/>
    </location>
</feature>
<accession>A0ABP9LEM2</accession>
<dbReference type="RefSeq" id="WP_158986091.1">
    <property type="nucleotide sequence ID" value="NZ_BAABKY010000002.1"/>
</dbReference>
<dbReference type="Proteomes" id="UP001501083">
    <property type="component" value="Unassembled WGS sequence"/>
</dbReference>
<feature type="transmembrane region" description="Helical" evidence="2">
    <location>
        <begin position="79"/>
        <end position="102"/>
    </location>
</feature>
<feature type="transmembrane region" description="Helical" evidence="2">
    <location>
        <begin position="31"/>
        <end position="59"/>
    </location>
</feature>
<evidence type="ECO:0000313" key="4">
    <source>
        <dbReference type="Proteomes" id="UP001501083"/>
    </source>
</evidence>
<evidence type="ECO:0000256" key="2">
    <source>
        <dbReference type="SAM" id="Phobius"/>
    </source>
</evidence>
<keyword evidence="2" id="KW-0472">Membrane</keyword>
<name>A0ABP9LEM2_9GAMM</name>
<dbReference type="EMBL" id="BAABKY010000002">
    <property type="protein sequence ID" value="GAA5074643.1"/>
    <property type="molecule type" value="Genomic_DNA"/>
</dbReference>
<keyword evidence="2" id="KW-1133">Transmembrane helix</keyword>